<evidence type="ECO:0000256" key="2">
    <source>
        <dbReference type="ARBA" id="ARBA00022737"/>
    </source>
</evidence>
<reference evidence="3" key="1">
    <citation type="journal article" date="2021" name="Front. Plant Sci.">
        <title>Chromosome-Scale Genome Assembly for Chinese Sour Jujube and Insights Into Its Genome Evolution and Domestication Signature.</title>
        <authorList>
            <person name="Shen L.-Y."/>
            <person name="Luo H."/>
            <person name="Wang X.-L."/>
            <person name="Wang X.-M."/>
            <person name="Qiu X.-J."/>
            <person name="Liu H."/>
            <person name="Zhou S.-S."/>
            <person name="Jia K.-H."/>
            <person name="Nie S."/>
            <person name="Bao Y.-T."/>
            <person name="Zhang R.-G."/>
            <person name="Yun Q.-Z."/>
            <person name="Chai Y.-H."/>
            <person name="Lu J.-Y."/>
            <person name="Li Y."/>
            <person name="Zhao S.-W."/>
            <person name="Mao J.-F."/>
            <person name="Jia S.-G."/>
            <person name="Mao Y.-M."/>
        </authorList>
    </citation>
    <scope>NUCLEOTIDE SEQUENCE</scope>
    <source>
        <strain evidence="3">AT0</strain>
        <tissue evidence="3">Leaf</tissue>
    </source>
</reference>
<evidence type="ECO:0000256" key="1">
    <source>
        <dbReference type="ARBA" id="ARBA00022441"/>
    </source>
</evidence>
<organism evidence="3 4">
    <name type="scientific">Ziziphus jujuba var. spinosa</name>
    <dbReference type="NCBI Taxonomy" id="714518"/>
    <lineage>
        <taxon>Eukaryota</taxon>
        <taxon>Viridiplantae</taxon>
        <taxon>Streptophyta</taxon>
        <taxon>Embryophyta</taxon>
        <taxon>Tracheophyta</taxon>
        <taxon>Spermatophyta</taxon>
        <taxon>Magnoliopsida</taxon>
        <taxon>eudicotyledons</taxon>
        <taxon>Gunneridae</taxon>
        <taxon>Pentapetalae</taxon>
        <taxon>rosids</taxon>
        <taxon>fabids</taxon>
        <taxon>Rosales</taxon>
        <taxon>Rhamnaceae</taxon>
        <taxon>Paliureae</taxon>
        <taxon>Ziziphus</taxon>
    </lineage>
</organism>
<dbReference type="AlphaFoldDB" id="A0A978UVJ4"/>
<accession>A0A978UVJ4</accession>
<comment type="caution">
    <text evidence="3">The sequence shown here is derived from an EMBL/GenBank/DDBJ whole genome shotgun (WGS) entry which is preliminary data.</text>
</comment>
<proteinExistence type="predicted"/>
<dbReference type="PANTHER" id="PTHR46122:SF5">
    <property type="entry name" value="F-BOX DOMAIN-CONTAINING PROTEIN"/>
    <property type="match status" value="1"/>
</dbReference>
<dbReference type="InterPro" id="IPR052439">
    <property type="entry name" value="F-box/Kelch-repeat"/>
</dbReference>
<sequence length="102" mass="11372">MLGNVTILEAQSPPLVAVVNNTILEAQSPPLVAVVNNELYCLEACTNELMVFIKKTKTWTKLGNVPVKVDCNREAKELQWRPLECGLNQIRNFIKNCCAMIA</sequence>
<dbReference type="GO" id="GO:0005829">
    <property type="term" value="C:cytosol"/>
    <property type="evidence" value="ECO:0007669"/>
    <property type="project" value="TreeGrafter"/>
</dbReference>
<name>A0A978UVJ4_ZIZJJ</name>
<evidence type="ECO:0000313" key="3">
    <source>
        <dbReference type="EMBL" id="KAH7518894.1"/>
    </source>
</evidence>
<evidence type="ECO:0000313" key="4">
    <source>
        <dbReference type="Proteomes" id="UP000813462"/>
    </source>
</evidence>
<gene>
    <name evidence="3" type="ORF">FEM48_Zijuj09G0219500</name>
</gene>
<dbReference type="PANTHER" id="PTHR46122">
    <property type="entry name" value="GALACTOSE OXIDASE/KELCH REPEAT PROTEIN-RELATED"/>
    <property type="match status" value="1"/>
</dbReference>
<dbReference type="EMBL" id="JAEACU010000009">
    <property type="protein sequence ID" value="KAH7518894.1"/>
    <property type="molecule type" value="Genomic_DNA"/>
</dbReference>
<protein>
    <submittedName>
        <fullName evidence="3">Uncharacterized protein</fullName>
    </submittedName>
</protein>
<keyword evidence="1" id="KW-0880">Kelch repeat</keyword>
<keyword evidence="2" id="KW-0677">Repeat</keyword>
<dbReference type="Proteomes" id="UP000813462">
    <property type="component" value="Unassembled WGS sequence"/>
</dbReference>